<dbReference type="InterPro" id="IPR017850">
    <property type="entry name" value="Alkaline_phosphatase_core_sf"/>
</dbReference>
<reference evidence="2 3" key="1">
    <citation type="submission" date="2016-12" db="EMBL/GenBank/DDBJ databases">
        <title>Candidatus Reconcilibacillus cellulovorans genome.</title>
        <authorList>
            <person name="Kolinko S."/>
            <person name="Wu Y.-W."/>
            <person name="Tachea F."/>
            <person name="Denzel E."/>
            <person name="Hiras J."/>
            <person name="Baecker N."/>
            <person name="Chan L.J."/>
            <person name="Eichorst S.A."/>
            <person name="Frey D."/>
            <person name="Adams P.D."/>
            <person name="Pray T."/>
            <person name="Tanjore D."/>
            <person name="Petzold C.J."/>
            <person name="Gladden J.M."/>
            <person name="Simmons B.A."/>
            <person name="Singer S.W."/>
        </authorList>
    </citation>
    <scope>NUCLEOTIDE SEQUENCE [LARGE SCALE GENOMIC DNA]</scope>
    <source>
        <strain evidence="2">JTherm</strain>
    </source>
</reference>
<dbReference type="EMBL" id="MOXJ01000003">
    <property type="protein sequence ID" value="PDO11379.1"/>
    <property type="molecule type" value="Genomic_DNA"/>
</dbReference>
<dbReference type="Pfam" id="PF01663">
    <property type="entry name" value="Phosphodiest"/>
    <property type="match status" value="2"/>
</dbReference>
<organism evidence="2 3">
    <name type="scientific">Candidatus Reconcilbacillus cellulovorans</name>
    <dbReference type="NCBI Taxonomy" id="1906605"/>
    <lineage>
        <taxon>Bacteria</taxon>
        <taxon>Bacillati</taxon>
        <taxon>Bacillota</taxon>
        <taxon>Bacilli</taxon>
        <taxon>Bacillales</taxon>
        <taxon>Paenibacillaceae</taxon>
        <taxon>Candidatus Reconcilbacillus</taxon>
    </lineage>
</organism>
<feature type="transmembrane region" description="Helical" evidence="1">
    <location>
        <begin position="99"/>
        <end position="122"/>
    </location>
</feature>
<keyword evidence="1" id="KW-0812">Transmembrane</keyword>
<feature type="transmembrane region" description="Helical" evidence="1">
    <location>
        <begin position="183"/>
        <end position="201"/>
    </location>
</feature>
<proteinExistence type="predicted"/>
<dbReference type="Proteomes" id="UP000243688">
    <property type="component" value="Unassembled WGS sequence"/>
</dbReference>
<gene>
    <name evidence="2" type="ORF">BLM47_02675</name>
</gene>
<evidence type="ECO:0000313" key="2">
    <source>
        <dbReference type="EMBL" id="PDO11379.1"/>
    </source>
</evidence>
<dbReference type="InterPro" id="IPR002591">
    <property type="entry name" value="Phosphodiest/P_Trfase"/>
</dbReference>
<feature type="transmembrane region" description="Helical" evidence="1">
    <location>
        <begin position="28"/>
        <end position="48"/>
    </location>
</feature>
<dbReference type="GO" id="GO:0016787">
    <property type="term" value="F:hydrolase activity"/>
    <property type="evidence" value="ECO:0007669"/>
    <property type="project" value="UniProtKB-ARBA"/>
</dbReference>
<name>A0A2A6E3I7_9BACL</name>
<dbReference type="PANTHER" id="PTHR10151:SF120">
    <property type="entry name" value="BIS(5'-ADENOSYL)-TRIPHOSPHATASE"/>
    <property type="match status" value="1"/>
</dbReference>
<protein>
    <submittedName>
        <fullName evidence="2">Sulfatase</fullName>
    </submittedName>
</protein>
<dbReference type="PANTHER" id="PTHR10151">
    <property type="entry name" value="ECTONUCLEOTIDE PYROPHOSPHATASE/PHOSPHODIESTERASE"/>
    <property type="match status" value="1"/>
</dbReference>
<sequence>MEHPGKRASRVEIVLARCWNVLNEGKPFTPVMALGVAIAYFVAVGGFSDGSSARAVAVGLAATLPLFVVFYTFDFPLFLRNYLWLPVVAFALLRPGVDVVLWLVVAAVYFFFTVFVWGTLYYRLRIGTPWTNFRHFWKLVLKNSDSTSGNAQEQLPKLLLLTAWWDHFRRVDALSGGWPADELYLAVGFAAGLAVYAWWLHRSLFDWKPAQYRGYVRDREPPAPAEPPADRVVVVVIDGMRKDRFFEAHTPVMDVLRRDGTEFVRMETVYPARTVVCFSSMMTGTYPEEHGIRSNMVWRLGVRVETIFDALRKVGKKGRLLGIAHLIDAMGDDVDSVTAVMPNDEADRRIMERAIRIMEEECPDLLVVQLIATDQTGHSLGVFSDAYVRKIEEADALIGAFVDWLRGRGLWERTALVVCADHGQSDGIGGHAHLDEGERYVPFWMCGSGIARGRVVERRHSIVSLAATIAWLLGVPYPSHARGPVLWEALAEAEEGVKPAVDAMEPVGKA</sequence>
<keyword evidence="1" id="KW-1133">Transmembrane helix</keyword>
<comment type="caution">
    <text evidence="2">The sequence shown here is derived from an EMBL/GenBank/DDBJ whole genome shotgun (WGS) entry which is preliminary data.</text>
</comment>
<accession>A0A2A6E3I7</accession>
<evidence type="ECO:0000256" key="1">
    <source>
        <dbReference type="SAM" id="Phobius"/>
    </source>
</evidence>
<keyword evidence="1" id="KW-0472">Membrane</keyword>
<dbReference type="AlphaFoldDB" id="A0A2A6E3I7"/>
<dbReference type="Gene3D" id="3.40.720.10">
    <property type="entry name" value="Alkaline Phosphatase, subunit A"/>
    <property type="match status" value="2"/>
</dbReference>
<evidence type="ECO:0000313" key="3">
    <source>
        <dbReference type="Proteomes" id="UP000243688"/>
    </source>
</evidence>
<dbReference type="SUPFAM" id="SSF53649">
    <property type="entry name" value="Alkaline phosphatase-like"/>
    <property type="match status" value="1"/>
</dbReference>
<feature type="transmembrane region" description="Helical" evidence="1">
    <location>
        <begin position="55"/>
        <end position="79"/>
    </location>
</feature>